<dbReference type="Pfam" id="PF22939">
    <property type="entry name" value="WHD_GPIID"/>
    <property type="match status" value="1"/>
</dbReference>
<dbReference type="EMBL" id="JANBPK010000725">
    <property type="protein sequence ID" value="KAJ2934209.1"/>
    <property type="molecule type" value="Genomic_DNA"/>
</dbReference>
<dbReference type="SMART" id="SM00248">
    <property type="entry name" value="ANK"/>
    <property type="match status" value="13"/>
</dbReference>
<dbReference type="SUPFAM" id="SSF48403">
    <property type="entry name" value="Ankyrin repeat"/>
    <property type="match status" value="3"/>
</dbReference>
<dbReference type="AlphaFoldDB" id="A0A9W8MMT1"/>
<dbReference type="InterPro" id="IPR007111">
    <property type="entry name" value="NACHT_NTPase"/>
</dbReference>
<protein>
    <recommendedName>
        <fullName evidence="2">NACHT domain-containing protein</fullName>
    </recommendedName>
</protein>
<dbReference type="Proteomes" id="UP001140091">
    <property type="component" value="Unassembled WGS sequence"/>
</dbReference>
<evidence type="ECO:0000256" key="1">
    <source>
        <dbReference type="ARBA" id="ARBA00022737"/>
    </source>
</evidence>
<evidence type="ECO:0000313" key="3">
    <source>
        <dbReference type="EMBL" id="KAJ2934209.1"/>
    </source>
</evidence>
<dbReference type="InterPro" id="IPR054471">
    <property type="entry name" value="GPIID_WHD"/>
</dbReference>
<evidence type="ECO:0000313" key="4">
    <source>
        <dbReference type="Proteomes" id="UP001140091"/>
    </source>
</evidence>
<feature type="domain" description="NACHT" evidence="2">
    <location>
        <begin position="183"/>
        <end position="322"/>
    </location>
</feature>
<dbReference type="Gene3D" id="1.25.40.20">
    <property type="entry name" value="Ankyrin repeat-containing domain"/>
    <property type="match status" value="4"/>
</dbReference>
<reference evidence="3" key="1">
    <citation type="submission" date="2022-06" db="EMBL/GenBank/DDBJ databases">
        <title>Genome Sequence of Candolleomyces eurysporus.</title>
        <authorList>
            <person name="Buettner E."/>
        </authorList>
    </citation>
    <scope>NUCLEOTIDE SEQUENCE</scope>
    <source>
        <strain evidence="3">VTCC 930004</strain>
    </source>
</reference>
<keyword evidence="1" id="KW-0677">Repeat</keyword>
<dbReference type="Pfam" id="PF24883">
    <property type="entry name" value="NPHP3_N"/>
    <property type="match status" value="1"/>
</dbReference>
<dbReference type="Gene3D" id="3.40.50.300">
    <property type="entry name" value="P-loop containing nucleotide triphosphate hydrolases"/>
    <property type="match status" value="1"/>
</dbReference>
<dbReference type="Pfam" id="PF12796">
    <property type="entry name" value="Ank_2"/>
    <property type="match status" value="3"/>
</dbReference>
<gene>
    <name evidence="3" type="ORF">H1R20_g2898</name>
</gene>
<keyword evidence="4" id="KW-1185">Reference proteome</keyword>
<dbReference type="PANTHER" id="PTHR10039">
    <property type="entry name" value="AMELOGENIN"/>
    <property type="match status" value="1"/>
</dbReference>
<dbReference type="PANTHER" id="PTHR10039:SF15">
    <property type="entry name" value="NACHT DOMAIN-CONTAINING PROTEIN"/>
    <property type="match status" value="1"/>
</dbReference>
<dbReference type="OrthoDB" id="7464126at2759"/>
<proteinExistence type="predicted"/>
<dbReference type="PROSITE" id="PS50837">
    <property type="entry name" value="NACHT"/>
    <property type="match status" value="1"/>
</dbReference>
<organism evidence="3 4">
    <name type="scientific">Candolleomyces eurysporus</name>
    <dbReference type="NCBI Taxonomy" id="2828524"/>
    <lineage>
        <taxon>Eukaryota</taxon>
        <taxon>Fungi</taxon>
        <taxon>Dikarya</taxon>
        <taxon>Basidiomycota</taxon>
        <taxon>Agaricomycotina</taxon>
        <taxon>Agaricomycetes</taxon>
        <taxon>Agaricomycetidae</taxon>
        <taxon>Agaricales</taxon>
        <taxon>Agaricineae</taxon>
        <taxon>Psathyrellaceae</taxon>
        <taxon>Candolleomyces</taxon>
    </lineage>
</organism>
<sequence>MSFNRAIANQGSLSGLETETRKIEGRLKEIVGDSRLEKSDLPKLTVRPPYSMDVPSNSTTVLLVSLNYRVPGFAWFTICALTALGPWQIFRPHAYFKRKYLIVRVCILGTANFSSDVHNYNISAPPGDEDETEDKLIEQICEWLTNVSFGSIYSGSHSKATEGTGMWLIESEEFGRWKRGGFKILWGTGKPGAGKTTLSSIVIQHLQKDDVACHAPVIFAFCRYTEKYSPSEIFASWIQQLLRRDRSTLEHVCESFRIHERDGSRPSNAELHKLMSAVVQKFDRVFIILDGLDEAEEDARKPLLDFINSLPSNTHTLIMSRPLESLQRLFPCVVHVDIEARNEDIERFVEKRILDIPSLHAVLLGKDAAKEDLCTAIKRKSGGMFLIASLQIEAVKSCISVQSLMKKLETLPIGLNELYDHTLERIEAQGQEKSFLAKRVLLWVTYALHPLSIGALQEAVAIELDSETFDANCMSPIELLLDVCCGLVTLDARGPEQKGVRLIRLTPLAWAAHNSDEAMVRRILLHPNLNINARNPWTGYTALMQASGELDLPGTSVVELLMSHPNIDINLGPRCGCTPLIVSTYRNRSGVISKLISHPHINIHARCNTAGTALSIAADQIASDWTFRESCNSCSELVLARETILRNADEDDIHHYLQITSCLGFQDMATELISKTKIRPTAAALVKAAKAGFASAVEMLLEHVDVNAEDSTGCTALSAAVMKGCSSTVDLFLSRPDILVNKGSIPPLIRAIESEAGNLSILFNPLSSTNSRLPHTHTPIARQLLRRTDIDINVFDSIGRVPLTCAMEAECWETVDLLLSRPDLDVNQGEPPALVQACLKGREALVRKLLAIDCLDMNAVDATGRSALSMAAYIGHRQIAKLLLSRPDVNVNVGSPTPLMHACHQGHAGIVELLLTSHGDELDINLRAESYECRPTALWFACFSDRPNSDIIKLLLQRSDIDVNIGLTIGHAACKCAKTLTSKRLLDHRQLPTPLHVAALQQEDAVPLLLTSPRINVNALNMDGKTPFMVHLEFTPLVLRRRPTDSFLSHPAVLEEPFGSRALISAAATGDLKEKKLNEIKTILSRSRMIDVNFLEPNGRSVLSAAAFQGSTKIVAFLLSLPSIDPNSGNPPPLAQASICRRNPSVLRLLLEHPNIDLNRETDGYTALGGACATHHHDRITLNSVKLLLS</sequence>
<feature type="non-terminal residue" evidence="3">
    <location>
        <position position="1190"/>
    </location>
</feature>
<comment type="caution">
    <text evidence="3">The sequence shown here is derived from an EMBL/GenBank/DDBJ whole genome shotgun (WGS) entry which is preliminary data.</text>
</comment>
<dbReference type="SUPFAM" id="SSF52540">
    <property type="entry name" value="P-loop containing nucleoside triphosphate hydrolases"/>
    <property type="match status" value="1"/>
</dbReference>
<dbReference type="InterPro" id="IPR002110">
    <property type="entry name" value="Ankyrin_rpt"/>
</dbReference>
<dbReference type="InterPro" id="IPR056884">
    <property type="entry name" value="NPHP3-like_N"/>
</dbReference>
<dbReference type="InterPro" id="IPR027417">
    <property type="entry name" value="P-loop_NTPase"/>
</dbReference>
<accession>A0A9W8MMT1</accession>
<evidence type="ECO:0000259" key="2">
    <source>
        <dbReference type="PROSITE" id="PS50837"/>
    </source>
</evidence>
<name>A0A9W8MMT1_9AGAR</name>
<dbReference type="InterPro" id="IPR036770">
    <property type="entry name" value="Ankyrin_rpt-contain_sf"/>
</dbReference>